<evidence type="ECO:0000313" key="3">
    <source>
        <dbReference type="Proteomes" id="UP000250218"/>
    </source>
</evidence>
<proteinExistence type="predicted"/>
<dbReference type="RefSeq" id="WP_033178463.1">
    <property type="nucleotide sequence ID" value="NZ_CP030140.1"/>
</dbReference>
<evidence type="ECO:0000313" key="2">
    <source>
        <dbReference type="EMBL" id="AWX69416.1"/>
    </source>
</evidence>
<name>A0A2Z4ND49_9BACT</name>
<dbReference type="Proteomes" id="UP000250218">
    <property type="component" value="Chromosome"/>
</dbReference>
<sequence>MRLSEINDKNFAIVRIFENRALKIENVFRKYKEAIEELETNETKYNNADYVIIQLKYLKFKPKLL</sequence>
<organism evidence="2 3">
    <name type="scientific">[Mycoplasma] anseris</name>
    <dbReference type="NCBI Taxonomy" id="92400"/>
    <lineage>
        <taxon>Bacteria</taxon>
        <taxon>Bacillati</taxon>
        <taxon>Mycoplasmatota</taxon>
        <taxon>Mycoplasmoidales</taxon>
        <taxon>Metamycoplasmataceae</taxon>
        <taxon>Metamycoplasma</taxon>
    </lineage>
</organism>
<reference evidence="3" key="1">
    <citation type="submission" date="2018-06" db="EMBL/GenBank/DDBJ databases">
        <title>Complete genome sequences of Mycoplasma anatis, M. anseris and M. cloacale type strains.</title>
        <authorList>
            <person name="Grozner D."/>
            <person name="Forro B."/>
            <person name="Sulyok K.M."/>
            <person name="Marton S."/>
            <person name="Kreizinger Z."/>
            <person name="Banyai K."/>
            <person name="Gyuranecz M."/>
        </authorList>
    </citation>
    <scope>NUCLEOTIDE SEQUENCE [LARGE SCALE GENOMIC DNA]</scope>
    <source>
        <strain evidence="3">ATCC 49234</strain>
    </source>
</reference>
<evidence type="ECO:0000256" key="1">
    <source>
        <dbReference type="SAM" id="Coils"/>
    </source>
</evidence>
<protein>
    <submittedName>
        <fullName evidence="2">Uncharacterized protein</fullName>
    </submittedName>
</protein>
<feature type="coiled-coil region" evidence="1">
    <location>
        <begin position="21"/>
        <end position="48"/>
    </location>
</feature>
<dbReference type="AlphaFoldDB" id="A0A2Z4ND49"/>
<gene>
    <name evidence="2" type="ORF">DP065_01445</name>
</gene>
<keyword evidence="1" id="KW-0175">Coiled coil</keyword>
<keyword evidence="3" id="KW-1185">Reference proteome</keyword>
<accession>A0A2Z4ND49</accession>
<dbReference type="KEGG" id="mane:DP065_01445"/>
<dbReference type="EMBL" id="CP030140">
    <property type="protein sequence ID" value="AWX69416.1"/>
    <property type="molecule type" value="Genomic_DNA"/>
</dbReference>